<dbReference type="Proteomes" id="UP001500804">
    <property type="component" value="Unassembled WGS sequence"/>
</dbReference>
<name>A0ABP9NGW5_9PSEU</name>
<dbReference type="InterPro" id="IPR010179">
    <property type="entry name" value="CRISPR-assoc_prot_Cse3"/>
</dbReference>
<gene>
    <name evidence="1" type="primary">cas6e</name>
    <name evidence="1" type="ORF">GCM10023320_24080</name>
</gene>
<dbReference type="SMART" id="SM01101">
    <property type="entry name" value="CRISPR_assoc"/>
    <property type="match status" value="1"/>
</dbReference>
<dbReference type="Pfam" id="PF08798">
    <property type="entry name" value="CRISPR_assoc"/>
    <property type="match status" value="1"/>
</dbReference>
<evidence type="ECO:0000313" key="1">
    <source>
        <dbReference type="EMBL" id="GAA5119008.1"/>
    </source>
</evidence>
<organism evidence="1 2">
    <name type="scientific">Pseudonocardia adelaidensis</name>
    <dbReference type="NCBI Taxonomy" id="648754"/>
    <lineage>
        <taxon>Bacteria</taxon>
        <taxon>Bacillati</taxon>
        <taxon>Actinomycetota</taxon>
        <taxon>Actinomycetes</taxon>
        <taxon>Pseudonocardiales</taxon>
        <taxon>Pseudonocardiaceae</taxon>
        <taxon>Pseudonocardia</taxon>
    </lineage>
</organism>
<dbReference type="CDD" id="cd09727">
    <property type="entry name" value="Cas6_I-E"/>
    <property type="match status" value="1"/>
</dbReference>
<comment type="caution">
    <text evidence="1">The sequence shown here is derived from an EMBL/GenBank/DDBJ whole genome shotgun (WGS) entry which is preliminary data.</text>
</comment>
<sequence length="218" mass="24046">MHLTRFEINPRRRTARELLASPQRLHAAVLAAFPSSRPEPDEGRILWRLDQGQHDHLLYVVSPLAPDLTHLAESVGRPTYGWQTKDYEPFLGKLTAGDRWAFRLRANPVHNAPPADGNSRGKRLPHVTADQQTAWFLQRAQRAGFSVVDGTAGAPDVVLRDRRAVRFDRRGRIVTLNTALFEGTLVVEDPAALRTALVAGIGPGKGYGCGLLTLAAPR</sequence>
<accession>A0ABP9NGW5</accession>
<keyword evidence="2" id="KW-1185">Reference proteome</keyword>
<dbReference type="SUPFAM" id="SSF117987">
    <property type="entry name" value="CRISPR-associated protein"/>
    <property type="match status" value="2"/>
</dbReference>
<dbReference type="RefSeq" id="WP_345605029.1">
    <property type="nucleotide sequence ID" value="NZ_BAABJO010000007.1"/>
</dbReference>
<dbReference type="NCBIfam" id="TIGR01907">
    <property type="entry name" value="casE_Cse3"/>
    <property type="match status" value="1"/>
</dbReference>
<evidence type="ECO:0000313" key="2">
    <source>
        <dbReference type="Proteomes" id="UP001500804"/>
    </source>
</evidence>
<protein>
    <submittedName>
        <fullName evidence="1">Type I-E CRISPR-associated protein Cas6/Cse3/CasE</fullName>
    </submittedName>
</protein>
<reference evidence="2" key="1">
    <citation type="journal article" date="2019" name="Int. J. Syst. Evol. Microbiol.">
        <title>The Global Catalogue of Microorganisms (GCM) 10K type strain sequencing project: providing services to taxonomists for standard genome sequencing and annotation.</title>
        <authorList>
            <consortium name="The Broad Institute Genomics Platform"/>
            <consortium name="The Broad Institute Genome Sequencing Center for Infectious Disease"/>
            <person name="Wu L."/>
            <person name="Ma J."/>
        </authorList>
    </citation>
    <scope>NUCLEOTIDE SEQUENCE [LARGE SCALE GENOMIC DNA]</scope>
    <source>
        <strain evidence="2">JCM 18302</strain>
    </source>
</reference>
<proteinExistence type="predicted"/>
<dbReference type="Gene3D" id="3.30.70.1200">
    <property type="entry name" value="Crispr-associated protein, domain 1"/>
    <property type="match status" value="1"/>
</dbReference>
<dbReference type="Gene3D" id="3.30.70.1210">
    <property type="entry name" value="Crispr-associated protein, domain 2"/>
    <property type="match status" value="1"/>
</dbReference>
<dbReference type="EMBL" id="BAABJO010000007">
    <property type="protein sequence ID" value="GAA5119008.1"/>
    <property type="molecule type" value="Genomic_DNA"/>
</dbReference>